<keyword evidence="1" id="KW-0732">Signal</keyword>
<reference evidence="2 3" key="1">
    <citation type="submission" date="2022-02" db="EMBL/GenBank/DDBJ databases">
        <title>Draft genome sequence of Mezorhizobium retamae strain IRAMC:0171 isolated from Retama raetam nodules.</title>
        <authorList>
            <person name="Bengaied R."/>
            <person name="Sbissi I."/>
            <person name="Huber K."/>
            <person name="Ghodbane F."/>
            <person name="Nouioui I."/>
            <person name="Tarhouni M."/>
            <person name="Gtari M."/>
        </authorList>
    </citation>
    <scope>NUCLEOTIDE SEQUENCE [LARGE SCALE GENOMIC DNA]</scope>
    <source>
        <strain evidence="2 3">IRAMC:0171</strain>
    </source>
</reference>
<sequence>MKNDLVALLAAALVLIGCQTSNAGDKPNLKAGIDRCIKSYAFFPLSLKEELRTFMGVSKDRAPALFCQRLGRAVASGRITFSDINRLQESRSTDIWRVIKGR</sequence>
<evidence type="ECO:0000256" key="1">
    <source>
        <dbReference type="SAM" id="SignalP"/>
    </source>
</evidence>
<comment type="caution">
    <text evidence="2">The sequence shown here is derived from an EMBL/GenBank/DDBJ whole genome shotgun (WGS) entry which is preliminary data.</text>
</comment>
<dbReference type="EMBL" id="JAKREW010000002">
    <property type="protein sequence ID" value="MCG7504333.1"/>
    <property type="molecule type" value="Genomic_DNA"/>
</dbReference>
<evidence type="ECO:0000313" key="3">
    <source>
        <dbReference type="Proteomes" id="UP001201701"/>
    </source>
</evidence>
<organism evidence="2 3">
    <name type="scientific">Mesorhizobium retamae</name>
    <dbReference type="NCBI Taxonomy" id="2912854"/>
    <lineage>
        <taxon>Bacteria</taxon>
        <taxon>Pseudomonadati</taxon>
        <taxon>Pseudomonadota</taxon>
        <taxon>Alphaproteobacteria</taxon>
        <taxon>Hyphomicrobiales</taxon>
        <taxon>Phyllobacteriaceae</taxon>
        <taxon>Mesorhizobium</taxon>
    </lineage>
</organism>
<accession>A0ABS9QAA2</accession>
<gene>
    <name evidence="2" type="ORF">L4923_04795</name>
</gene>
<name>A0ABS9QAA2_9HYPH</name>
<feature type="chain" id="PRO_5046152262" description="Lipoprotein" evidence="1">
    <location>
        <begin position="24"/>
        <end position="102"/>
    </location>
</feature>
<proteinExistence type="predicted"/>
<dbReference type="RefSeq" id="WP_239362438.1">
    <property type="nucleotide sequence ID" value="NZ_JAKREW010000002.1"/>
</dbReference>
<evidence type="ECO:0000313" key="2">
    <source>
        <dbReference type="EMBL" id="MCG7504333.1"/>
    </source>
</evidence>
<dbReference type="PROSITE" id="PS51257">
    <property type="entry name" value="PROKAR_LIPOPROTEIN"/>
    <property type="match status" value="1"/>
</dbReference>
<protein>
    <recommendedName>
        <fullName evidence="4">Lipoprotein</fullName>
    </recommendedName>
</protein>
<dbReference type="Proteomes" id="UP001201701">
    <property type="component" value="Unassembled WGS sequence"/>
</dbReference>
<keyword evidence="3" id="KW-1185">Reference proteome</keyword>
<evidence type="ECO:0008006" key="4">
    <source>
        <dbReference type="Google" id="ProtNLM"/>
    </source>
</evidence>
<feature type="signal peptide" evidence="1">
    <location>
        <begin position="1"/>
        <end position="23"/>
    </location>
</feature>